<dbReference type="InterPro" id="IPR040442">
    <property type="entry name" value="Pyrv_kinase-like_dom_sf"/>
</dbReference>
<dbReference type="PANTHER" id="PTHR32308">
    <property type="entry name" value="LYASE BETA SUBUNIT, PUTATIVE (AFU_ORTHOLOGUE AFUA_4G13030)-RELATED"/>
    <property type="match status" value="1"/>
</dbReference>
<reference evidence="7 8" key="1">
    <citation type="submission" date="2020-07" db="EMBL/GenBank/DDBJ databases">
        <title>Streptomyces isolated from Indian soil.</title>
        <authorList>
            <person name="Mandal S."/>
            <person name="Maiti P.K."/>
        </authorList>
    </citation>
    <scope>NUCLEOTIDE SEQUENCE [LARGE SCALE GENOMIC DNA]</scope>
    <source>
        <strain evidence="7 8">PSKA28</strain>
    </source>
</reference>
<evidence type="ECO:0000256" key="5">
    <source>
        <dbReference type="PIRSR" id="PIRSR015582-2"/>
    </source>
</evidence>
<dbReference type="InterPro" id="IPR015813">
    <property type="entry name" value="Pyrv/PenolPyrv_kinase-like_dom"/>
</dbReference>
<keyword evidence="7" id="KW-0456">Lyase</keyword>
<organism evidence="7 8">
    <name type="scientific">Streptomyces himalayensis subsp. himalayensis</name>
    <dbReference type="NCBI Taxonomy" id="2756131"/>
    <lineage>
        <taxon>Bacteria</taxon>
        <taxon>Bacillati</taxon>
        <taxon>Actinomycetota</taxon>
        <taxon>Actinomycetes</taxon>
        <taxon>Kitasatosporales</taxon>
        <taxon>Streptomycetaceae</taxon>
        <taxon>Streptomyces</taxon>
        <taxon>Streptomyces himalayensis</taxon>
    </lineage>
</organism>
<dbReference type="InterPro" id="IPR005000">
    <property type="entry name" value="Aldolase/citrate-lyase_domain"/>
</dbReference>
<feature type="binding site" evidence="5">
    <location>
        <position position="146"/>
    </location>
    <ligand>
        <name>Mg(2+)</name>
        <dbReference type="ChEBI" id="CHEBI:18420"/>
    </ligand>
</feature>
<keyword evidence="2 5" id="KW-0479">Metal-binding</keyword>
<evidence type="ECO:0000313" key="7">
    <source>
        <dbReference type="EMBL" id="MBA2946752.1"/>
    </source>
</evidence>
<dbReference type="Pfam" id="PF03328">
    <property type="entry name" value="HpcH_HpaI"/>
    <property type="match status" value="1"/>
</dbReference>
<feature type="domain" description="HpcH/HpaI aldolase/citrate lyase" evidence="6">
    <location>
        <begin position="7"/>
        <end position="214"/>
    </location>
</feature>
<comment type="caution">
    <text evidence="7">The sequence shown here is derived from an EMBL/GenBank/DDBJ whole genome shotgun (WGS) entry which is preliminary data.</text>
</comment>
<evidence type="ECO:0000313" key="8">
    <source>
        <dbReference type="Proteomes" id="UP000545761"/>
    </source>
</evidence>
<sequence>MTTSFTRTVLAVPASSERFLAKAQKATASALMVDFEDGVAEPSKEAARNLFARAAPQLADQRRGLWLRVNAADTAHLDADLAAAKDAAQHLDALVLPKATPKAVDWLADRTNLPIVALIETAEGVEHAWTVAAHPSVRAVMFGELDYRSELAGSGGLHAHDTSWAQARIVNAAAGAAIAAIAGPTTAIGDPEQLRADCARQIALGFTGKLCIHPTQLDGVEAAFGPSSDMVAWARRVVHAVQEAPDSGAITVDGAMVDRPVLDRAQHILAETDQ</sequence>
<dbReference type="InterPro" id="IPR011206">
    <property type="entry name" value="Citrate_lyase_beta/mcl1/mcl2"/>
</dbReference>
<comment type="cofactor">
    <cofactor evidence="1">
        <name>Mg(2+)</name>
        <dbReference type="ChEBI" id="CHEBI:18420"/>
    </cofactor>
</comment>
<protein>
    <submittedName>
        <fullName evidence="7">CoA ester lyase</fullName>
    </submittedName>
</protein>
<evidence type="ECO:0000256" key="3">
    <source>
        <dbReference type="ARBA" id="ARBA00022842"/>
    </source>
</evidence>
<dbReference type="GO" id="GO:0000287">
    <property type="term" value="F:magnesium ion binding"/>
    <property type="evidence" value="ECO:0007669"/>
    <property type="project" value="TreeGrafter"/>
</dbReference>
<dbReference type="EMBL" id="JACEHE010000006">
    <property type="protein sequence ID" value="MBA2946752.1"/>
    <property type="molecule type" value="Genomic_DNA"/>
</dbReference>
<dbReference type="PANTHER" id="PTHR32308:SF10">
    <property type="entry name" value="CITRATE LYASE SUBUNIT BETA"/>
    <property type="match status" value="1"/>
</dbReference>
<feature type="binding site" evidence="4">
    <location>
        <position position="120"/>
    </location>
    <ligand>
        <name>substrate</name>
    </ligand>
</feature>
<keyword evidence="3 5" id="KW-0460">Magnesium</keyword>
<dbReference type="PIRSF" id="PIRSF015582">
    <property type="entry name" value="Cit_lyase_B"/>
    <property type="match status" value="1"/>
</dbReference>
<dbReference type="SUPFAM" id="SSF51621">
    <property type="entry name" value="Phosphoenolpyruvate/pyruvate domain"/>
    <property type="match status" value="1"/>
</dbReference>
<gene>
    <name evidence="7" type="ORF">H1D24_13255</name>
</gene>
<name>A0A7W0DKG4_9ACTN</name>
<accession>A0A7W0DKG4</accession>
<proteinExistence type="predicted"/>
<evidence type="ECO:0000256" key="2">
    <source>
        <dbReference type="ARBA" id="ARBA00022723"/>
    </source>
</evidence>
<dbReference type="RefSeq" id="WP_181657663.1">
    <property type="nucleotide sequence ID" value="NZ_JACEHE010000006.1"/>
</dbReference>
<feature type="binding site" evidence="5">
    <location>
        <position position="120"/>
    </location>
    <ligand>
        <name>Mg(2+)</name>
        <dbReference type="ChEBI" id="CHEBI:18420"/>
    </ligand>
</feature>
<dbReference type="Proteomes" id="UP000545761">
    <property type="component" value="Unassembled WGS sequence"/>
</dbReference>
<dbReference type="AlphaFoldDB" id="A0A7W0DKG4"/>
<evidence type="ECO:0000256" key="1">
    <source>
        <dbReference type="ARBA" id="ARBA00001946"/>
    </source>
</evidence>
<dbReference type="Gene3D" id="3.20.20.60">
    <property type="entry name" value="Phosphoenolpyruvate-binding domains"/>
    <property type="match status" value="1"/>
</dbReference>
<evidence type="ECO:0000256" key="4">
    <source>
        <dbReference type="PIRSR" id="PIRSR015582-1"/>
    </source>
</evidence>
<dbReference type="GO" id="GO:0006107">
    <property type="term" value="P:oxaloacetate metabolic process"/>
    <property type="evidence" value="ECO:0007669"/>
    <property type="project" value="TreeGrafter"/>
</dbReference>
<feature type="binding site" evidence="4">
    <location>
        <position position="68"/>
    </location>
    <ligand>
        <name>substrate</name>
    </ligand>
</feature>
<dbReference type="GO" id="GO:0016829">
    <property type="term" value="F:lyase activity"/>
    <property type="evidence" value="ECO:0007669"/>
    <property type="project" value="UniProtKB-KW"/>
</dbReference>
<evidence type="ECO:0000259" key="6">
    <source>
        <dbReference type="Pfam" id="PF03328"/>
    </source>
</evidence>